<dbReference type="InterPro" id="IPR010610">
    <property type="entry name" value="EryCIII-like_C"/>
</dbReference>
<dbReference type="Pfam" id="PF06722">
    <property type="entry name" value="EryCIII-like_C"/>
    <property type="match status" value="1"/>
</dbReference>
<dbReference type="InterPro" id="IPR002213">
    <property type="entry name" value="UDP_glucos_trans"/>
</dbReference>
<protein>
    <submittedName>
        <fullName evidence="2">Glycosyltransferase</fullName>
    </submittedName>
</protein>
<gene>
    <name evidence="2" type="ORF">FEG63_24455</name>
</gene>
<feature type="domain" description="Erythromycin biosynthesis protein CIII-like C-terminal" evidence="1">
    <location>
        <begin position="290"/>
        <end position="410"/>
    </location>
</feature>
<accession>A0ABX2K4Q5</accession>
<evidence type="ECO:0000313" key="2">
    <source>
        <dbReference type="EMBL" id="NTY62690.1"/>
    </source>
</evidence>
<keyword evidence="3" id="KW-1185">Reference proteome</keyword>
<name>A0ABX2K4Q5_9MYCO</name>
<dbReference type="PANTHER" id="PTHR48050:SF13">
    <property type="entry name" value="STEROL 3-BETA-GLUCOSYLTRANSFERASE UGT80A2"/>
    <property type="match status" value="1"/>
</dbReference>
<reference evidence="2 3" key="1">
    <citation type="submission" date="2019-05" db="EMBL/GenBank/DDBJ databases">
        <title>Mycolicibacterium sphagni ENV482 genome assembly.</title>
        <authorList>
            <person name="Chen W."/>
            <person name="Faulkner N.W."/>
            <person name="Hyman M.R."/>
        </authorList>
    </citation>
    <scope>NUCLEOTIDE SEQUENCE [LARGE SCALE GENOMIC DNA]</scope>
    <source>
        <strain evidence="2 3">ENV482</strain>
    </source>
</reference>
<comment type="caution">
    <text evidence="2">The sequence shown here is derived from an EMBL/GenBank/DDBJ whole genome shotgun (WGS) entry which is preliminary data.</text>
</comment>
<dbReference type="RefSeq" id="WP_174400403.1">
    <property type="nucleotide sequence ID" value="NZ_VBSB01000018.1"/>
</dbReference>
<evidence type="ECO:0000313" key="3">
    <source>
        <dbReference type="Proteomes" id="UP000708347"/>
    </source>
</evidence>
<dbReference type="PANTHER" id="PTHR48050">
    <property type="entry name" value="STEROL 3-BETA-GLUCOSYLTRANSFERASE"/>
    <property type="match status" value="1"/>
</dbReference>
<dbReference type="Gene3D" id="3.40.50.2000">
    <property type="entry name" value="Glycogen Phosphorylase B"/>
    <property type="match status" value="2"/>
</dbReference>
<proteinExistence type="predicted"/>
<organism evidence="2 3">
    <name type="scientific">Mycolicibacterium sphagni</name>
    <dbReference type="NCBI Taxonomy" id="1786"/>
    <lineage>
        <taxon>Bacteria</taxon>
        <taxon>Bacillati</taxon>
        <taxon>Actinomycetota</taxon>
        <taxon>Actinomycetes</taxon>
        <taxon>Mycobacteriales</taxon>
        <taxon>Mycobacteriaceae</taxon>
        <taxon>Mycolicibacterium</taxon>
    </lineage>
</organism>
<dbReference type="CDD" id="cd03784">
    <property type="entry name" value="GT1_Gtf-like"/>
    <property type="match status" value="1"/>
</dbReference>
<dbReference type="Proteomes" id="UP000708347">
    <property type="component" value="Unassembled WGS sequence"/>
</dbReference>
<dbReference type="InterPro" id="IPR050426">
    <property type="entry name" value="Glycosyltransferase_28"/>
</dbReference>
<dbReference type="SUPFAM" id="SSF53756">
    <property type="entry name" value="UDP-Glycosyltransferase/glycogen phosphorylase"/>
    <property type="match status" value="1"/>
</dbReference>
<sequence length="424" mass="46760">MKFALVNWGSRGEIEPCAAVGRELLRRGHDVHIAVAPDLVGFAESVGLTAVAFGPHLNDILRRYRDFWTSFFRTPWRIRSLGRMYREFLDPLSESRSDMIPTLAAMVDSADLVLTTMNFEEVAVAVAERYDIPLATLQWFPLRANGRLLPIRPAWLGRWIMFTLQWVAWRGSKSLEDAQRHELGLPKSQSPWARRIRESGCLEIQAYDEVCFPGLAEEWRRWDRPFVGALTMELATDDDDEVASWTAAGTPPIFFGFGSMPVESPADAIAMIGAACAQLGERALVCAGSSDFSDVPELDHVKVVGAFNFAAIFPTCRAVVHHGGAGTTALGLRAGVPTLILSTDINQRLWGTSVKRLGVGTARRFSSVSETSLVADLRHILRPDFVARARELATGMTEPAKGAALAADLVERYARVHSRLPATD</sequence>
<evidence type="ECO:0000259" key="1">
    <source>
        <dbReference type="Pfam" id="PF06722"/>
    </source>
</evidence>
<dbReference type="EMBL" id="VBSB01000018">
    <property type="protein sequence ID" value="NTY62690.1"/>
    <property type="molecule type" value="Genomic_DNA"/>
</dbReference>